<dbReference type="AlphaFoldDB" id="A0A7V7QM06"/>
<gene>
    <name evidence="3" type="ORF">F7O84_04475</name>
</gene>
<dbReference type="RefSeq" id="WP_151142361.1">
    <property type="nucleotide sequence ID" value="NZ_WAGX01000004.1"/>
</dbReference>
<dbReference type="Pfam" id="PF01476">
    <property type="entry name" value="LysM"/>
    <property type="match status" value="1"/>
</dbReference>
<dbReference type="Proteomes" id="UP000461768">
    <property type="component" value="Unassembled WGS sequence"/>
</dbReference>
<name>A0A7V7QM06_9FIRM</name>
<protein>
    <submittedName>
        <fullName evidence="3">LysM peptidoglycan-binding domain-containing protein</fullName>
    </submittedName>
</protein>
<keyword evidence="1" id="KW-1133">Transmembrane helix</keyword>
<evidence type="ECO:0000313" key="4">
    <source>
        <dbReference type="Proteomes" id="UP000461768"/>
    </source>
</evidence>
<reference evidence="3 4" key="2">
    <citation type="submission" date="2020-02" db="EMBL/GenBank/DDBJ databases">
        <title>Candidatus Galacturonibacter soehngenii shows hetero-acetogenic catabolism of galacturonic acid but lacks a canonical carbon monoxide dehydrogenase/acetyl-CoA synthase complex.</title>
        <authorList>
            <person name="Diender M."/>
            <person name="Stouten G.R."/>
            <person name="Petersen J.F."/>
            <person name="Nielsen P.H."/>
            <person name="Dueholm M.S."/>
            <person name="Pronk J.T."/>
            <person name="Van Loosdrecht M.C.M."/>
        </authorList>
    </citation>
    <scope>NUCLEOTIDE SEQUENCE [LARGE SCALE GENOMIC DNA]</scope>
    <source>
        <strain evidence="3">GalUA</strain>
    </source>
</reference>
<reference evidence="3 4" key="1">
    <citation type="submission" date="2019-09" db="EMBL/GenBank/DDBJ databases">
        <authorList>
            <person name="Valk L.C."/>
        </authorList>
    </citation>
    <scope>NUCLEOTIDE SEQUENCE [LARGE SCALE GENOMIC DNA]</scope>
    <source>
        <strain evidence="3">GalUA</strain>
    </source>
</reference>
<evidence type="ECO:0000259" key="2">
    <source>
        <dbReference type="PROSITE" id="PS51782"/>
    </source>
</evidence>
<feature type="domain" description="LysM" evidence="2">
    <location>
        <begin position="51"/>
        <end position="102"/>
    </location>
</feature>
<accession>A0A7V7QM06</accession>
<dbReference type="OrthoDB" id="1716479at2"/>
<sequence length="110" mass="12700">MNRQYNQADKQQFYIIVMTLCFVIAIAVTYGSFISLAKSNQSEDQVIKYYTSIQIQSGDTLWEVASAYITAEYESISDYIKEVKHLNSLDDDKIHEGQYLTVPYYSTTLK</sequence>
<keyword evidence="4" id="KW-1185">Reference proteome</keyword>
<dbReference type="PROSITE" id="PS51782">
    <property type="entry name" value="LYSM"/>
    <property type="match status" value="1"/>
</dbReference>
<evidence type="ECO:0000256" key="1">
    <source>
        <dbReference type="SAM" id="Phobius"/>
    </source>
</evidence>
<dbReference type="EMBL" id="WAGX01000004">
    <property type="protein sequence ID" value="KAB1439649.1"/>
    <property type="molecule type" value="Genomic_DNA"/>
</dbReference>
<evidence type="ECO:0000313" key="3">
    <source>
        <dbReference type="EMBL" id="KAB1439649.1"/>
    </source>
</evidence>
<dbReference type="CDD" id="cd00118">
    <property type="entry name" value="LysM"/>
    <property type="match status" value="1"/>
</dbReference>
<keyword evidence="1" id="KW-0812">Transmembrane</keyword>
<proteinExistence type="predicted"/>
<dbReference type="InterPro" id="IPR036779">
    <property type="entry name" value="LysM_dom_sf"/>
</dbReference>
<dbReference type="Gene3D" id="3.10.350.10">
    <property type="entry name" value="LysM domain"/>
    <property type="match status" value="1"/>
</dbReference>
<comment type="caution">
    <text evidence="3">The sequence shown here is derived from an EMBL/GenBank/DDBJ whole genome shotgun (WGS) entry which is preliminary data.</text>
</comment>
<dbReference type="SMART" id="SM00257">
    <property type="entry name" value="LysM"/>
    <property type="match status" value="1"/>
</dbReference>
<dbReference type="SUPFAM" id="SSF54106">
    <property type="entry name" value="LysM domain"/>
    <property type="match status" value="1"/>
</dbReference>
<feature type="transmembrane region" description="Helical" evidence="1">
    <location>
        <begin position="12"/>
        <end position="33"/>
    </location>
</feature>
<organism evidence="3 4">
    <name type="scientific">Candidatus Galacturonatibacter soehngenii</name>
    <dbReference type="NCBI Taxonomy" id="2307010"/>
    <lineage>
        <taxon>Bacteria</taxon>
        <taxon>Bacillati</taxon>
        <taxon>Bacillota</taxon>
        <taxon>Clostridia</taxon>
        <taxon>Lachnospirales</taxon>
        <taxon>Lachnospiraceae</taxon>
        <taxon>Candidatus Galacturonatibacter</taxon>
    </lineage>
</organism>
<dbReference type="InterPro" id="IPR018392">
    <property type="entry name" value="LysM"/>
</dbReference>
<keyword evidence="1" id="KW-0472">Membrane</keyword>